<protein>
    <submittedName>
        <fullName evidence="1">Uncharacterized protein</fullName>
    </submittedName>
</protein>
<dbReference type="EMBL" id="JACCJB010000008">
    <property type="protein sequence ID" value="KAF6224995.1"/>
    <property type="molecule type" value="Genomic_DNA"/>
</dbReference>
<dbReference type="AlphaFoldDB" id="A0A8H6CKH7"/>
<evidence type="ECO:0000313" key="1">
    <source>
        <dbReference type="EMBL" id="KAF6224995.1"/>
    </source>
</evidence>
<evidence type="ECO:0000313" key="2">
    <source>
        <dbReference type="Proteomes" id="UP000593566"/>
    </source>
</evidence>
<sequence length="190" mass="21510">MQTLFSASMVGIDTSLERISLERPSLDKNHSTHVVELRGTDAMCPASMAAGKTSRKETLKTMIKRSRTYCRESPGLKWCFEELHKLSLLPEKWSKKYNMKSPILQPLLAEGRTLEGIRANPGIVRRKKGVAGAIRDGTFWVADEIEMVLQLPLKSWQKEIRKDSSILQPLLSDQVEVSQDEAPKGNFQER</sequence>
<comment type="caution">
    <text evidence="1">The sequence shown here is derived from an EMBL/GenBank/DDBJ whole genome shotgun (WGS) entry which is preliminary data.</text>
</comment>
<proteinExistence type="predicted"/>
<gene>
    <name evidence="1" type="ORF">HO133_010190</name>
</gene>
<keyword evidence="2" id="KW-1185">Reference proteome</keyword>
<dbReference type="RefSeq" id="XP_037153862.1">
    <property type="nucleotide sequence ID" value="XM_037301045.1"/>
</dbReference>
<reference evidence="1 2" key="1">
    <citation type="journal article" date="2020" name="Genomics">
        <title>Complete, high-quality genomes from long-read metagenomic sequencing of two wolf lichen thalli reveals enigmatic genome architecture.</title>
        <authorList>
            <person name="McKenzie S.K."/>
            <person name="Walston R.F."/>
            <person name="Allen J.L."/>
        </authorList>
    </citation>
    <scope>NUCLEOTIDE SEQUENCE [LARGE SCALE GENOMIC DNA]</scope>
    <source>
        <strain evidence="1">WasteWater1</strain>
    </source>
</reference>
<name>A0A8H6CKH7_9LECA</name>
<accession>A0A8H6CKH7</accession>
<dbReference type="Proteomes" id="UP000593566">
    <property type="component" value="Unassembled WGS sequence"/>
</dbReference>
<dbReference type="GeneID" id="59338582"/>
<organism evidence="1 2">
    <name type="scientific">Letharia lupina</name>
    <dbReference type="NCBI Taxonomy" id="560253"/>
    <lineage>
        <taxon>Eukaryota</taxon>
        <taxon>Fungi</taxon>
        <taxon>Dikarya</taxon>
        <taxon>Ascomycota</taxon>
        <taxon>Pezizomycotina</taxon>
        <taxon>Lecanoromycetes</taxon>
        <taxon>OSLEUM clade</taxon>
        <taxon>Lecanoromycetidae</taxon>
        <taxon>Lecanorales</taxon>
        <taxon>Lecanorineae</taxon>
        <taxon>Parmeliaceae</taxon>
        <taxon>Letharia</taxon>
    </lineage>
</organism>